<evidence type="ECO:0000313" key="3">
    <source>
        <dbReference type="Proteomes" id="UP000245926"/>
    </source>
</evidence>
<dbReference type="OrthoDB" id="5438043at2"/>
<dbReference type="Gene3D" id="2.60.40.2250">
    <property type="match status" value="1"/>
</dbReference>
<dbReference type="PANTHER" id="PTHR33490:SF12">
    <property type="entry name" value="BLL5557 PROTEIN"/>
    <property type="match status" value="1"/>
</dbReference>
<dbReference type="AlphaFoldDB" id="A0A2U8WAD7"/>
<evidence type="ECO:0000259" key="1">
    <source>
        <dbReference type="SMART" id="SM00460"/>
    </source>
</evidence>
<reference evidence="3" key="1">
    <citation type="submission" date="2018-05" db="EMBL/GenBank/DDBJ databases">
        <title>Complete Genome Sequence of Methylobacterium sp. 17SD2-17.</title>
        <authorList>
            <person name="Srinivasan S."/>
        </authorList>
    </citation>
    <scope>NUCLEOTIDE SEQUENCE [LARGE SCALE GENOMIC DNA]</scope>
    <source>
        <strain evidence="3">17SD2-17</strain>
    </source>
</reference>
<accession>A0A2U8WAD7</accession>
<evidence type="ECO:0000313" key="2">
    <source>
        <dbReference type="EMBL" id="AWN43114.1"/>
    </source>
</evidence>
<proteinExistence type="predicted"/>
<name>A0A2U8WAD7_9HYPH</name>
<gene>
    <name evidence="2" type="ORF">DK389_24750</name>
</gene>
<dbReference type="SMART" id="SM00460">
    <property type="entry name" value="TGc"/>
    <property type="match status" value="1"/>
</dbReference>
<dbReference type="InterPro" id="IPR038765">
    <property type="entry name" value="Papain-like_cys_pep_sf"/>
</dbReference>
<sequence length="281" mass="31325">MRIRTGYTIAFDTFGPTPMLLLLNVRPERRRDLVTPERITFDPPVEARQHLDEFGNVRTRILAPGGRITMAADFLIEDDGLPDAVAADARQIPVQDLSDDVLIYLLGSRYCDTDKLTETAWSLFGTAPEGWARVQAIVDYAHARIRFDYQQADATRSAHDGHRQQVGVCRDFAHLAITLCRCMNIPARYATGYLGDIGVPPVPDPMDFSAWFEVHLQGPEGPRWYTFDARHNTPRIGRVVMAYGRDATDCAITTSFGAAPLATFEVHTDEVDGDFILGRAA</sequence>
<dbReference type="Proteomes" id="UP000245926">
    <property type="component" value="Chromosome"/>
</dbReference>
<protein>
    <submittedName>
        <fullName evidence="2">Transglutaminase</fullName>
    </submittedName>
</protein>
<dbReference type="Pfam" id="PF01841">
    <property type="entry name" value="Transglut_core"/>
    <property type="match status" value="1"/>
</dbReference>
<dbReference type="EMBL" id="CP029550">
    <property type="protein sequence ID" value="AWN43114.1"/>
    <property type="molecule type" value="Genomic_DNA"/>
</dbReference>
<organism evidence="2 3">
    <name type="scientific">Methylobacterium durans</name>
    <dbReference type="NCBI Taxonomy" id="2202825"/>
    <lineage>
        <taxon>Bacteria</taxon>
        <taxon>Pseudomonadati</taxon>
        <taxon>Pseudomonadota</taxon>
        <taxon>Alphaproteobacteria</taxon>
        <taxon>Hyphomicrobiales</taxon>
        <taxon>Methylobacteriaceae</taxon>
        <taxon>Methylobacterium</taxon>
    </lineage>
</organism>
<dbReference type="Gene3D" id="3.10.620.30">
    <property type="match status" value="1"/>
</dbReference>
<dbReference type="InterPro" id="IPR002931">
    <property type="entry name" value="Transglutaminase-like"/>
</dbReference>
<feature type="domain" description="Transglutaminase-like" evidence="1">
    <location>
        <begin position="161"/>
        <end position="231"/>
    </location>
</feature>
<dbReference type="PANTHER" id="PTHR33490">
    <property type="entry name" value="BLR5614 PROTEIN-RELATED"/>
    <property type="match status" value="1"/>
</dbReference>
<dbReference type="SUPFAM" id="SSF54001">
    <property type="entry name" value="Cysteine proteinases"/>
    <property type="match status" value="1"/>
</dbReference>
<keyword evidence="3" id="KW-1185">Reference proteome</keyword>
<dbReference type="KEGG" id="mets:DK389_24750"/>
<dbReference type="RefSeq" id="WP_109893602.1">
    <property type="nucleotide sequence ID" value="NZ_CP029550.1"/>
</dbReference>